<sequence length="168" mass="17193">MQKSTKIALGASAVVVAGLTAIAVPTVASVHGELSSWAIFDAPEPVATSDAQAGKGPNAETTPEASPTPRSPLQAAAWEIGCDDFAKVGGYAGYPKPSARPDMGATEYAAGTVTYGDDGGVETYTVAAGDAPQAIGERFCVDYITMTVANDVYPSWEINPGDVLQINP</sequence>
<proteinExistence type="predicted"/>
<dbReference type="EMBL" id="JAWJYN010000002">
    <property type="protein sequence ID" value="MDZ8161992.1"/>
    <property type="molecule type" value="Genomic_DNA"/>
</dbReference>
<keyword evidence="2" id="KW-0732">Signal</keyword>
<comment type="caution">
    <text evidence="3">The sequence shown here is derived from an EMBL/GenBank/DDBJ whole genome shotgun (WGS) entry which is preliminary data.</text>
</comment>
<keyword evidence="4" id="KW-1185">Reference proteome</keyword>
<organism evidence="3 4">
    <name type="scientific">Microbacterium aquimaris</name>
    <dbReference type="NCBI Taxonomy" id="459816"/>
    <lineage>
        <taxon>Bacteria</taxon>
        <taxon>Bacillati</taxon>
        <taxon>Actinomycetota</taxon>
        <taxon>Actinomycetes</taxon>
        <taxon>Micrococcales</taxon>
        <taxon>Microbacteriaceae</taxon>
        <taxon>Microbacterium</taxon>
    </lineage>
</organism>
<dbReference type="InterPro" id="IPR036779">
    <property type="entry name" value="LysM_dom_sf"/>
</dbReference>
<dbReference type="Gene3D" id="3.10.350.10">
    <property type="entry name" value="LysM domain"/>
    <property type="match status" value="1"/>
</dbReference>
<evidence type="ECO:0000256" key="2">
    <source>
        <dbReference type="SAM" id="SignalP"/>
    </source>
</evidence>
<feature type="signal peptide" evidence="2">
    <location>
        <begin position="1"/>
        <end position="23"/>
    </location>
</feature>
<protein>
    <recommendedName>
        <fullName evidence="5">LysM domain-containing protein</fullName>
    </recommendedName>
</protein>
<accession>A0ABU5N7E3</accession>
<evidence type="ECO:0000313" key="3">
    <source>
        <dbReference type="EMBL" id="MDZ8161992.1"/>
    </source>
</evidence>
<evidence type="ECO:0000256" key="1">
    <source>
        <dbReference type="SAM" id="MobiDB-lite"/>
    </source>
</evidence>
<reference evidence="3 4" key="1">
    <citation type="submission" date="2023-10" db="EMBL/GenBank/DDBJ databases">
        <title>Microbacterium xanthum sp. nov., isolated from seaweed.</title>
        <authorList>
            <person name="Lee S.D."/>
        </authorList>
    </citation>
    <scope>NUCLEOTIDE SEQUENCE [LARGE SCALE GENOMIC DNA]</scope>
    <source>
        <strain evidence="3 4">KCTC 19124</strain>
    </source>
</reference>
<name>A0ABU5N7E3_9MICO</name>
<dbReference type="Proteomes" id="UP001291912">
    <property type="component" value="Unassembled WGS sequence"/>
</dbReference>
<feature type="region of interest" description="Disordered" evidence="1">
    <location>
        <begin position="47"/>
        <end position="73"/>
    </location>
</feature>
<gene>
    <name evidence="3" type="ORF">R2Q92_09065</name>
</gene>
<feature type="chain" id="PRO_5047102020" description="LysM domain-containing protein" evidence="2">
    <location>
        <begin position="24"/>
        <end position="168"/>
    </location>
</feature>
<dbReference type="RefSeq" id="WP_194424492.1">
    <property type="nucleotide sequence ID" value="NZ_BAAAPT010000002.1"/>
</dbReference>
<evidence type="ECO:0000313" key="4">
    <source>
        <dbReference type="Proteomes" id="UP001291912"/>
    </source>
</evidence>
<evidence type="ECO:0008006" key="5">
    <source>
        <dbReference type="Google" id="ProtNLM"/>
    </source>
</evidence>